<comment type="subcellular location">
    <subcellularLocation>
        <location evidence="7">Cell membrane</location>
        <topology evidence="7">Multi-pass membrane protein</topology>
    </subcellularLocation>
</comment>
<keyword evidence="3 7" id="KW-0812">Transmembrane</keyword>
<sequence length="230" mass="24833">MAKSNGRTSRPQRTSRNAAKAQSTTAKSTTEDSAVVEETDIEITEVEVDADGTTTVEETDIVVTEVEDADENPDDPADDDEKTTAAAKAKTASAKAKSEDTDEDDVDADDADEKPTKAKTESAKTGSAKSAKKDSKKAVAKRTSRSGNPAKRSQGRKTASYTSEAGQQTIKPNPRWFLPVLLGLLIVGLIWLVVFYLTQGAFPVEAWGNWNILIGFAFFVAGLIMSTRWR</sequence>
<feature type="compositionally biased region" description="Low complexity" evidence="8">
    <location>
        <begin position="18"/>
        <end position="28"/>
    </location>
</feature>
<comment type="function">
    <text evidence="7">Involved in cell division.</text>
</comment>
<dbReference type="RefSeq" id="WP_339391100.1">
    <property type="nucleotide sequence ID" value="NZ_BAAAAF010000001.1"/>
</dbReference>
<name>A0ABN0SIB0_9MICO</name>
<protein>
    <recommendedName>
        <fullName evidence="7">Cell division protein CrgA</fullName>
    </recommendedName>
</protein>
<organism evidence="9 10">
    <name type="scientific">Brevibacterium metallidurans</name>
    <dbReference type="NCBI Taxonomy" id="1482676"/>
    <lineage>
        <taxon>Bacteria</taxon>
        <taxon>Bacillati</taxon>
        <taxon>Actinomycetota</taxon>
        <taxon>Actinomycetes</taxon>
        <taxon>Micrococcales</taxon>
        <taxon>Brevibacteriaceae</taxon>
        <taxon>Brevibacterium</taxon>
    </lineage>
</organism>
<feature type="compositionally biased region" description="Polar residues" evidence="8">
    <location>
        <begin position="1"/>
        <end position="17"/>
    </location>
</feature>
<evidence type="ECO:0000256" key="3">
    <source>
        <dbReference type="ARBA" id="ARBA00022692"/>
    </source>
</evidence>
<keyword evidence="6 7" id="KW-0131">Cell cycle</keyword>
<comment type="caution">
    <text evidence="9">The sequence shown here is derived from an EMBL/GenBank/DDBJ whole genome shotgun (WGS) entry which is preliminary data.</text>
</comment>
<feature type="transmembrane region" description="Helical" evidence="7">
    <location>
        <begin position="210"/>
        <end position="229"/>
    </location>
</feature>
<feature type="compositionally biased region" description="Acidic residues" evidence="8">
    <location>
        <begin position="34"/>
        <end position="50"/>
    </location>
</feature>
<feature type="region of interest" description="Disordered" evidence="8">
    <location>
        <begin position="1"/>
        <end position="166"/>
    </location>
</feature>
<evidence type="ECO:0000313" key="10">
    <source>
        <dbReference type="Proteomes" id="UP001498238"/>
    </source>
</evidence>
<keyword evidence="4 7" id="KW-1133">Transmembrane helix</keyword>
<feature type="compositionally biased region" description="Acidic residues" evidence="8">
    <location>
        <begin position="100"/>
        <end position="112"/>
    </location>
</feature>
<dbReference type="InterPro" id="IPR009619">
    <property type="entry name" value="CrgA"/>
</dbReference>
<feature type="compositionally biased region" description="Acidic residues" evidence="8">
    <location>
        <begin position="57"/>
        <end position="81"/>
    </location>
</feature>
<feature type="compositionally biased region" description="Basic and acidic residues" evidence="8">
    <location>
        <begin position="113"/>
        <end position="122"/>
    </location>
</feature>
<keyword evidence="10" id="KW-1185">Reference proteome</keyword>
<feature type="compositionally biased region" description="Polar residues" evidence="8">
    <location>
        <begin position="156"/>
        <end position="166"/>
    </location>
</feature>
<evidence type="ECO:0000313" key="9">
    <source>
        <dbReference type="EMBL" id="GAA0034078.1"/>
    </source>
</evidence>
<evidence type="ECO:0000256" key="4">
    <source>
        <dbReference type="ARBA" id="ARBA00022989"/>
    </source>
</evidence>
<dbReference type="Proteomes" id="UP001498238">
    <property type="component" value="Unassembled WGS sequence"/>
</dbReference>
<reference evidence="9 10" key="1">
    <citation type="submission" date="2024-01" db="EMBL/GenBank/DDBJ databases">
        <title>Characterization of antibiotic resistant novel bacterial strains and their environmental applications.</title>
        <authorList>
            <person name="Manzoor S."/>
            <person name="Abbas S."/>
            <person name="Arshad M."/>
            <person name="Ahmed I."/>
        </authorList>
    </citation>
    <scope>NUCLEOTIDE SEQUENCE [LARGE SCALE GENOMIC DNA]</scope>
    <source>
        <strain evidence="9 10">NCCP-602</strain>
    </source>
</reference>
<feature type="transmembrane region" description="Helical" evidence="7">
    <location>
        <begin position="176"/>
        <end position="198"/>
    </location>
</feature>
<proteinExistence type="inferred from homology"/>
<evidence type="ECO:0000256" key="1">
    <source>
        <dbReference type="ARBA" id="ARBA00022475"/>
    </source>
</evidence>
<evidence type="ECO:0000256" key="5">
    <source>
        <dbReference type="ARBA" id="ARBA00023136"/>
    </source>
</evidence>
<evidence type="ECO:0000256" key="2">
    <source>
        <dbReference type="ARBA" id="ARBA00022618"/>
    </source>
</evidence>
<dbReference type="HAMAP" id="MF_00631">
    <property type="entry name" value="CrgA"/>
    <property type="match status" value="1"/>
</dbReference>
<keyword evidence="2 7" id="KW-0132">Cell division</keyword>
<comment type="similarity">
    <text evidence="7">Belongs to the CrgA family.</text>
</comment>
<keyword evidence="5 7" id="KW-0472">Membrane</keyword>
<dbReference type="EMBL" id="BAAAAF010000001">
    <property type="protein sequence ID" value="GAA0034078.1"/>
    <property type="molecule type" value="Genomic_DNA"/>
</dbReference>
<keyword evidence="1 7" id="KW-1003">Cell membrane</keyword>
<evidence type="ECO:0000256" key="7">
    <source>
        <dbReference type="HAMAP-Rule" id="MF_00631"/>
    </source>
</evidence>
<evidence type="ECO:0000256" key="6">
    <source>
        <dbReference type="ARBA" id="ARBA00023306"/>
    </source>
</evidence>
<dbReference type="Pfam" id="PF06781">
    <property type="entry name" value="CrgA"/>
    <property type="match status" value="1"/>
</dbReference>
<gene>
    <name evidence="7" type="primary">crgA</name>
    <name evidence="9" type="ORF">NCCP602_00390</name>
</gene>
<accession>A0ABN0SIB0</accession>
<evidence type="ECO:0000256" key="8">
    <source>
        <dbReference type="SAM" id="MobiDB-lite"/>
    </source>
</evidence>
<feature type="compositionally biased region" description="Low complexity" evidence="8">
    <location>
        <begin position="84"/>
        <end position="95"/>
    </location>
</feature>